<dbReference type="SMART" id="SM00347">
    <property type="entry name" value="HTH_MARR"/>
    <property type="match status" value="1"/>
</dbReference>
<organism evidence="5 6">
    <name type="scientific">Hylemonella gracilis str. Niagara R</name>
    <dbReference type="NCBI Taxonomy" id="1458275"/>
    <lineage>
        <taxon>Bacteria</taxon>
        <taxon>Pseudomonadati</taxon>
        <taxon>Pseudomonadota</taxon>
        <taxon>Betaproteobacteria</taxon>
        <taxon>Burkholderiales</taxon>
        <taxon>Comamonadaceae</taxon>
        <taxon>Hylemonella</taxon>
    </lineage>
</organism>
<dbReference type="Proteomes" id="UP000023268">
    <property type="component" value="Unassembled WGS sequence"/>
</dbReference>
<protein>
    <submittedName>
        <fullName evidence="5">MarR family transcriptional regulator</fullName>
    </submittedName>
</protein>
<evidence type="ECO:0000259" key="4">
    <source>
        <dbReference type="PROSITE" id="PS50995"/>
    </source>
</evidence>
<feature type="domain" description="HTH marR-type" evidence="4">
    <location>
        <begin position="3"/>
        <end position="155"/>
    </location>
</feature>
<reference evidence="5 6" key="1">
    <citation type="submission" date="2014-02" db="EMBL/GenBank/DDBJ databases">
        <title>Draft Genome of Hylemonella gracilis isolated from the Niagara River.</title>
        <authorList>
            <person name="Pawlowski D.R."/>
            <person name="Koudelka G.B."/>
        </authorList>
    </citation>
    <scope>NUCLEOTIDE SEQUENCE [LARGE SCALE GENOMIC DNA]</scope>
    <source>
        <strain evidence="5 6">Niagara R</strain>
    </source>
</reference>
<proteinExistence type="predicted"/>
<evidence type="ECO:0000313" key="5">
    <source>
        <dbReference type="EMBL" id="EYC49643.1"/>
    </source>
</evidence>
<evidence type="ECO:0000256" key="3">
    <source>
        <dbReference type="ARBA" id="ARBA00023163"/>
    </source>
</evidence>
<dbReference type="PANTHER" id="PTHR42756:SF1">
    <property type="entry name" value="TRANSCRIPTIONAL REPRESSOR OF EMRAB OPERON"/>
    <property type="match status" value="1"/>
</dbReference>
<dbReference type="Pfam" id="PF01047">
    <property type="entry name" value="MarR"/>
    <property type="match status" value="1"/>
</dbReference>
<comment type="caution">
    <text evidence="5">The sequence shown here is derived from an EMBL/GenBank/DDBJ whole genome shotgun (WGS) entry which is preliminary data.</text>
</comment>
<dbReference type="EMBL" id="JEMG01000001">
    <property type="protein sequence ID" value="EYC49643.1"/>
    <property type="molecule type" value="Genomic_DNA"/>
</dbReference>
<dbReference type="PROSITE" id="PS50995">
    <property type="entry name" value="HTH_MARR_2"/>
    <property type="match status" value="1"/>
</dbReference>
<keyword evidence="2" id="KW-0238">DNA-binding</keyword>
<dbReference type="InterPro" id="IPR036390">
    <property type="entry name" value="WH_DNA-bd_sf"/>
</dbReference>
<accession>A0A016XEL3</accession>
<name>A0A016XEL3_9BURK</name>
<evidence type="ECO:0000313" key="6">
    <source>
        <dbReference type="Proteomes" id="UP000023268"/>
    </source>
</evidence>
<dbReference type="InterPro" id="IPR036388">
    <property type="entry name" value="WH-like_DNA-bd_sf"/>
</dbReference>
<evidence type="ECO:0000256" key="2">
    <source>
        <dbReference type="ARBA" id="ARBA00023125"/>
    </source>
</evidence>
<dbReference type="AlphaFoldDB" id="A0A016XEL3"/>
<dbReference type="SUPFAM" id="SSF46785">
    <property type="entry name" value="Winged helix' DNA-binding domain"/>
    <property type="match status" value="1"/>
</dbReference>
<dbReference type="InterPro" id="IPR000835">
    <property type="entry name" value="HTH_MarR-typ"/>
</dbReference>
<sequence length="160" mass="18348">MKETPVSKQLSRHNPASEDFVKDDFPFYWVARLNNIYHHHMERALRKVGADLPTWRILFILRENGTSSMSEISLHAVVKLPTITKIVYRLQERGLVLTSTSTADGRVTEVSLTQAGEQMIADMRKATENVFLKGYEGLTPVKIARLNKMLMQVFDNLSHY</sequence>
<keyword evidence="1" id="KW-0805">Transcription regulation</keyword>
<dbReference type="STRING" id="1458275.AZ34_00195"/>
<dbReference type="Gene3D" id="1.10.10.10">
    <property type="entry name" value="Winged helix-like DNA-binding domain superfamily/Winged helix DNA-binding domain"/>
    <property type="match status" value="1"/>
</dbReference>
<gene>
    <name evidence="5" type="ORF">AZ34_00195</name>
</gene>
<dbReference type="GO" id="GO:0003700">
    <property type="term" value="F:DNA-binding transcription factor activity"/>
    <property type="evidence" value="ECO:0007669"/>
    <property type="project" value="InterPro"/>
</dbReference>
<dbReference type="eggNOG" id="COG1846">
    <property type="taxonomic scope" value="Bacteria"/>
</dbReference>
<keyword evidence="3" id="KW-0804">Transcription</keyword>
<dbReference type="GO" id="GO:0003677">
    <property type="term" value="F:DNA binding"/>
    <property type="evidence" value="ECO:0007669"/>
    <property type="project" value="UniProtKB-KW"/>
</dbReference>
<dbReference type="PANTHER" id="PTHR42756">
    <property type="entry name" value="TRANSCRIPTIONAL REGULATOR, MARR"/>
    <property type="match status" value="1"/>
</dbReference>
<evidence type="ECO:0000256" key="1">
    <source>
        <dbReference type="ARBA" id="ARBA00023015"/>
    </source>
</evidence>